<keyword evidence="1" id="KW-0479">Metal-binding</keyword>
<dbReference type="GeneID" id="85317834"/>
<keyword evidence="2" id="KW-0539">Nucleus</keyword>
<dbReference type="InterPro" id="IPR007219">
    <property type="entry name" value="XnlR_reg_dom"/>
</dbReference>
<dbReference type="RefSeq" id="XP_060294360.1">
    <property type="nucleotide sequence ID" value="XM_060434564.1"/>
</dbReference>
<dbReference type="Proteomes" id="UP001172101">
    <property type="component" value="Unassembled WGS sequence"/>
</dbReference>
<dbReference type="CDD" id="cd00067">
    <property type="entry name" value="GAL4"/>
    <property type="match status" value="1"/>
</dbReference>
<evidence type="ECO:0000256" key="2">
    <source>
        <dbReference type="ARBA" id="ARBA00023242"/>
    </source>
</evidence>
<sequence>MATINAEITDKGKGVAPSHGLARFACNFCRHKKIKCSRELPKCAACKPWPGICEYSRQLAPTNRSTSSGPTTSSSSNNLELEQRPKQQVAPVPQHTSSNFGFSTDRLERVEAALETLTASVSRIVAASELGGVRDRESRPPVTRPGARPTALLTEQSRKDEATFGALSFSAVGEAHDQLGQIIPLLAPQPEFRVAMERVNDLVKGLTSLRSPVTMLSLNSPRQYRTPDRETGNYMIKKYRAINNMCRVFFDSPSDSLLRQVIFEPSEAPPAWVIFINYSLLISDLARHGLSSMWRWNTKMALDNAALFLSPSRMSIQAFILLSFRGEDFATPNVSWMLTSYACHQAQAMSFHIPEPDMDWGSQQCQLCLFWVLFTYEKWCALTFGRPALLPLSYFRDVRLPSFDYLVSSSSHPHAMPADCETSTSPIFAAHVFFQNIKLAKLTSVILDSLVLGGLPAERDALKGELETWYLETIDLLRQAEHDDQDLLENENHEEAMQARATAKFRYANTMMVLIKDLPEYDGLRISLAREALQLLPIMLGSHQNMYNGVIWQLLYYPFTSFFTLLAHVIHHPQNPDVQADLALLYSIISYFTNLRLQLTLLTEVSLRLEHTAEVFFRIAQRHVQEQQSAAGRVYTELEVHVPNLSTAQHSYGLASDPNPEAAADPLAYNFGAEDFSLDDEEMDKFLSWLSPSFAGDLSTAARGVNNAQEAPTNPSIPLHEDQHRGQKRPFGAAFDWFSWEKYYSDTT</sequence>
<feature type="compositionally biased region" description="Low complexity" evidence="3">
    <location>
        <begin position="62"/>
        <end position="78"/>
    </location>
</feature>
<dbReference type="Pfam" id="PF04082">
    <property type="entry name" value="Fungal_trans"/>
    <property type="match status" value="1"/>
</dbReference>
<reference evidence="5" key="1">
    <citation type="submission" date="2023-06" db="EMBL/GenBank/DDBJ databases">
        <title>Genome-scale phylogeny and comparative genomics of the fungal order Sordariales.</title>
        <authorList>
            <consortium name="Lawrence Berkeley National Laboratory"/>
            <person name="Hensen N."/>
            <person name="Bonometti L."/>
            <person name="Westerberg I."/>
            <person name="Brannstrom I.O."/>
            <person name="Guillou S."/>
            <person name="Cros-Aarteil S."/>
            <person name="Calhoun S."/>
            <person name="Haridas S."/>
            <person name="Kuo A."/>
            <person name="Mondo S."/>
            <person name="Pangilinan J."/>
            <person name="Riley R."/>
            <person name="LaButti K."/>
            <person name="Andreopoulos B."/>
            <person name="Lipzen A."/>
            <person name="Chen C."/>
            <person name="Yanf M."/>
            <person name="Daum C."/>
            <person name="Ng V."/>
            <person name="Clum A."/>
            <person name="Steindorff A."/>
            <person name="Ohm R."/>
            <person name="Martin F."/>
            <person name="Silar P."/>
            <person name="Natvig D."/>
            <person name="Lalanne C."/>
            <person name="Gautier V."/>
            <person name="Ament-velasquez S.L."/>
            <person name="Kruys A."/>
            <person name="Hutchinson M.I."/>
            <person name="Powell A.J."/>
            <person name="Barry K."/>
            <person name="Miller A.N."/>
            <person name="Grigoriev I.V."/>
            <person name="Debuchy R."/>
            <person name="Gladieux P."/>
            <person name="Thoren M.H."/>
            <person name="Johannesson H."/>
        </authorList>
    </citation>
    <scope>NUCLEOTIDE SEQUENCE</scope>
    <source>
        <strain evidence="5">SMH2392-1A</strain>
    </source>
</reference>
<gene>
    <name evidence="5" type="ORF">B0T26DRAFT_352649</name>
</gene>
<comment type="caution">
    <text evidence="5">The sequence shown here is derived from an EMBL/GenBank/DDBJ whole genome shotgun (WGS) entry which is preliminary data.</text>
</comment>
<feature type="domain" description="Zn(2)-C6 fungal-type" evidence="4">
    <location>
        <begin position="25"/>
        <end position="55"/>
    </location>
</feature>
<dbReference type="PROSITE" id="PS50048">
    <property type="entry name" value="ZN2_CY6_FUNGAL_2"/>
    <property type="match status" value="1"/>
</dbReference>
<dbReference type="CDD" id="cd12148">
    <property type="entry name" value="fungal_TF_MHR"/>
    <property type="match status" value="1"/>
</dbReference>
<dbReference type="InterPro" id="IPR050987">
    <property type="entry name" value="AtrR-like"/>
</dbReference>
<evidence type="ECO:0000256" key="1">
    <source>
        <dbReference type="ARBA" id="ARBA00022723"/>
    </source>
</evidence>
<feature type="region of interest" description="Disordered" evidence="3">
    <location>
        <begin position="61"/>
        <end position="101"/>
    </location>
</feature>
<protein>
    <recommendedName>
        <fullName evidence="4">Zn(2)-C6 fungal-type domain-containing protein</fullName>
    </recommendedName>
</protein>
<proteinExistence type="predicted"/>
<dbReference type="SUPFAM" id="SSF57701">
    <property type="entry name" value="Zn2/Cys6 DNA-binding domain"/>
    <property type="match status" value="1"/>
</dbReference>
<dbReference type="GO" id="GO:0003677">
    <property type="term" value="F:DNA binding"/>
    <property type="evidence" value="ECO:0007669"/>
    <property type="project" value="InterPro"/>
</dbReference>
<dbReference type="Gene3D" id="4.10.240.10">
    <property type="entry name" value="Zn(2)-C6 fungal-type DNA-binding domain"/>
    <property type="match status" value="1"/>
</dbReference>
<evidence type="ECO:0000256" key="3">
    <source>
        <dbReference type="SAM" id="MobiDB-lite"/>
    </source>
</evidence>
<evidence type="ECO:0000313" key="6">
    <source>
        <dbReference type="Proteomes" id="UP001172101"/>
    </source>
</evidence>
<evidence type="ECO:0000313" key="5">
    <source>
        <dbReference type="EMBL" id="KAK0713037.1"/>
    </source>
</evidence>
<dbReference type="SMART" id="SM00066">
    <property type="entry name" value="GAL4"/>
    <property type="match status" value="1"/>
</dbReference>
<name>A0AA40ABV4_9PEZI</name>
<dbReference type="Pfam" id="PF00172">
    <property type="entry name" value="Zn_clus"/>
    <property type="match status" value="1"/>
</dbReference>
<organism evidence="5 6">
    <name type="scientific">Lasiosphaeria miniovina</name>
    <dbReference type="NCBI Taxonomy" id="1954250"/>
    <lineage>
        <taxon>Eukaryota</taxon>
        <taxon>Fungi</taxon>
        <taxon>Dikarya</taxon>
        <taxon>Ascomycota</taxon>
        <taxon>Pezizomycotina</taxon>
        <taxon>Sordariomycetes</taxon>
        <taxon>Sordariomycetidae</taxon>
        <taxon>Sordariales</taxon>
        <taxon>Lasiosphaeriaceae</taxon>
        <taxon>Lasiosphaeria</taxon>
    </lineage>
</organism>
<dbReference type="SMART" id="SM00906">
    <property type="entry name" value="Fungal_trans"/>
    <property type="match status" value="1"/>
</dbReference>
<dbReference type="PROSITE" id="PS00463">
    <property type="entry name" value="ZN2_CY6_FUNGAL_1"/>
    <property type="match status" value="1"/>
</dbReference>
<keyword evidence="6" id="KW-1185">Reference proteome</keyword>
<dbReference type="AlphaFoldDB" id="A0AA40ABV4"/>
<dbReference type="InterPro" id="IPR036864">
    <property type="entry name" value="Zn2-C6_fun-type_DNA-bd_sf"/>
</dbReference>
<dbReference type="GO" id="GO:0000981">
    <property type="term" value="F:DNA-binding transcription factor activity, RNA polymerase II-specific"/>
    <property type="evidence" value="ECO:0007669"/>
    <property type="project" value="InterPro"/>
</dbReference>
<evidence type="ECO:0000259" key="4">
    <source>
        <dbReference type="PROSITE" id="PS50048"/>
    </source>
</evidence>
<dbReference type="GO" id="GO:0008270">
    <property type="term" value="F:zinc ion binding"/>
    <property type="evidence" value="ECO:0007669"/>
    <property type="project" value="InterPro"/>
</dbReference>
<dbReference type="PANTHER" id="PTHR46910:SF5">
    <property type="entry name" value="ZN(II)2CYS6 TRANSCRIPTION FACTOR (EUROFUNG)"/>
    <property type="match status" value="1"/>
</dbReference>
<dbReference type="InterPro" id="IPR001138">
    <property type="entry name" value="Zn2Cys6_DnaBD"/>
</dbReference>
<dbReference type="EMBL" id="JAUIRO010000005">
    <property type="protein sequence ID" value="KAK0713037.1"/>
    <property type="molecule type" value="Genomic_DNA"/>
</dbReference>
<dbReference type="GO" id="GO:0006351">
    <property type="term" value="P:DNA-templated transcription"/>
    <property type="evidence" value="ECO:0007669"/>
    <property type="project" value="InterPro"/>
</dbReference>
<dbReference type="PANTHER" id="PTHR46910">
    <property type="entry name" value="TRANSCRIPTION FACTOR PDR1"/>
    <property type="match status" value="1"/>
</dbReference>
<accession>A0AA40ABV4</accession>